<proteinExistence type="inferred from homology"/>
<dbReference type="InterPro" id="IPR036019">
    <property type="entry name" value="MscL_channel"/>
</dbReference>
<evidence type="ECO:0000256" key="2">
    <source>
        <dbReference type="ARBA" id="ARBA00007254"/>
    </source>
</evidence>
<evidence type="ECO:0000256" key="10">
    <source>
        <dbReference type="SAM" id="Phobius"/>
    </source>
</evidence>
<feature type="transmembrane region" description="Helical" evidence="10">
    <location>
        <begin position="21"/>
        <end position="46"/>
    </location>
</feature>
<keyword evidence="3" id="KW-0813">Transport</keyword>
<evidence type="ECO:0000256" key="3">
    <source>
        <dbReference type="ARBA" id="ARBA00022448"/>
    </source>
</evidence>
<evidence type="ECO:0000256" key="1">
    <source>
        <dbReference type="ARBA" id="ARBA00004651"/>
    </source>
</evidence>
<evidence type="ECO:0000256" key="8">
    <source>
        <dbReference type="ARBA" id="ARBA00023136"/>
    </source>
</evidence>
<protein>
    <submittedName>
        <fullName evidence="11">Large conductance mechanosensitive channel protein MscL</fullName>
    </submittedName>
</protein>
<comment type="subcellular location">
    <subcellularLocation>
        <location evidence="1">Cell membrane</location>
        <topology evidence="1">Multi-pass membrane protein</topology>
    </subcellularLocation>
</comment>
<evidence type="ECO:0000256" key="7">
    <source>
        <dbReference type="ARBA" id="ARBA00023065"/>
    </source>
</evidence>
<dbReference type="SUPFAM" id="SSF81330">
    <property type="entry name" value="Gated mechanosensitive channel"/>
    <property type="match status" value="1"/>
</dbReference>
<keyword evidence="4" id="KW-1003">Cell membrane</keyword>
<dbReference type="InterPro" id="IPR037673">
    <property type="entry name" value="MSC/AndL"/>
</dbReference>
<keyword evidence="9" id="KW-0407">Ion channel</keyword>
<accession>A0ABU5SZI1</accession>
<dbReference type="Proteomes" id="UP001302329">
    <property type="component" value="Unassembled WGS sequence"/>
</dbReference>
<feature type="transmembrane region" description="Helical" evidence="10">
    <location>
        <begin position="66"/>
        <end position="89"/>
    </location>
</feature>
<sequence length="130" mass="13663">MARRGTSSFLSDFKAFINKGNVVDLAVAVVIGGAFGKVVDAIVSLVMTNALEPALRAAKVDSINAWPAGTVIVALINFLVIAFVVFLIVRAIEAMKRQEEAKAADAGPDPQAELAAAANRLAEALDRRSL</sequence>
<evidence type="ECO:0000313" key="11">
    <source>
        <dbReference type="EMBL" id="MEA5443823.1"/>
    </source>
</evidence>
<comment type="similarity">
    <text evidence="2">Belongs to the MscL family.</text>
</comment>
<name>A0ABU5SZI1_9CYAN</name>
<dbReference type="RefSeq" id="WP_323357785.1">
    <property type="nucleotide sequence ID" value="NZ_JAYGHY010000070.1"/>
</dbReference>
<dbReference type="Pfam" id="PF01741">
    <property type="entry name" value="MscL"/>
    <property type="match status" value="1"/>
</dbReference>
<keyword evidence="6 10" id="KW-1133">Transmembrane helix</keyword>
<dbReference type="Gene3D" id="1.10.1200.120">
    <property type="entry name" value="Large-conductance mechanosensitive channel, MscL, domain 1"/>
    <property type="match status" value="1"/>
</dbReference>
<dbReference type="NCBIfam" id="TIGR00220">
    <property type="entry name" value="mscL"/>
    <property type="match status" value="1"/>
</dbReference>
<gene>
    <name evidence="11" type="primary">mscL</name>
    <name evidence="11" type="ORF">VB739_14795</name>
</gene>
<keyword evidence="5 10" id="KW-0812">Transmembrane</keyword>
<evidence type="ECO:0000256" key="4">
    <source>
        <dbReference type="ARBA" id="ARBA00022475"/>
    </source>
</evidence>
<dbReference type="InterPro" id="IPR019823">
    <property type="entry name" value="Mechanosensitive_channel_CS"/>
</dbReference>
<evidence type="ECO:0000313" key="12">
    <source>
        <dbReference type="Proteomes" id="UP001302329"/>
    </source>
</evidence>
<evidence type="ECO:0000256" key="5">
    <source>
        <dbReference type="ARBA" id="ARBA00022692"/>
    </source>
</evidence>
<keyword evidence="7" id="KW-0406">Ion transport</keyword>
<evidence type="ECO:0000256" key="6">
    <source>
        <dbReference type="ARBA" id="ARBA00022989"/>
    </source>
</evidence>
<dbReference type="PANTHER" id="PTHR30266:SF2">
    <property type="entry name" value="LARGE-CONDUCTANCE MECHANOSENSITIVE CHANNEL"/>
    <property type="match status" value="1"/>
</dbReference>
<dbReference type="PANTHER" id="PTHR30266">
    <property type="entry name" value="MECHANOSENSITIVE CHANNEL MSCL"/>
    <property type="match status" value="1"/>
</dbReference>
<dbReference type="PRINTS" id="PR01264">
    <property type="entry name" value="MECHCHANNEL"/>
</dbReference>
<dbReference type="EMBL" id="JAYGHY010000070">
    <property type="protein sequence ID" value="MEA5443823.1"/>
    <property type="molecule type" value="Genomic_DNA"/>
</dbReference>
<organism evidence="11 12">
    <name type="scientific">Cyanobium gracile UHCC 0281</name>
    <dbReference type="NCBI Taxonomy" id="3110309"/>
    <lineage>
        <taxon>Bacteria</taxon>
        <taxon>Bacillati</taxon>
        <taxon>Cyanobacteriota</taxon>
        <taxon>Cyanophyceae</taxon>
        <taxon>Synechococcales</taxon>
        <taxon>Prochlorococcaceae</taxon>
        <taxon>Cyanobium</taxon>
    </lineage>
</organism>
<comment type="caution">
    <text evidence="11">The sequence shown here is derived from an EMBL/GenBank/DDBJ whole genome shotgun (WGS) entry which is preliminary data.</text>
</comment>
<keyword evidence="12" id="KW-1185">Reference proteome</keyword>
<reference evidence="11 12" key="1">
    <citation type="submission" date="2023-12" db="EMBL/GenBank/DDBJ databases">
        <title>Baltic Sea Cyanobacteria.</title>
        <authorList>
            <person name="Delbaje E."/>
            <person name="Fewer D.P."/>
            <person name="Shishido T.K."/>
        </authorList>
    </citation>
    <scope>NUCLEOTIDE SEQUENCE [LARGE SCALE GENOMIC DNA]</scope>
    <source>
        <strain evidence="11 12">UHCC 0281</strain>
    </source>
</reference>
<evidence type="ECO:0000256" key="9">
    <source>
        <dbReference type="ARBA" id="ARBA00023303"/>
    </source>
</evidence>
<dbReference type="InterPro" id="IPR001185">
    <property type="entry name" value="MS_channel"/>
</dbReference>
<dbReference type="PROSITE" id="PS01327">
    <property type="entry name" value="MSCL"/>
    <property type="match status" value="1"/>
</dbReference>
<keyword evidence="8 10" id="KW-0472">Membrane</keyword>